<organism evidence="5 6">
    <name type="scientific">Aphanomyces stellatus</name>
    <dbReference type="NCBI Taxonomy" id="120398"/>
    <lineage>
        <taxon>Eukaryota</taxon>
        <taxon>Sar</taxon>
        <taxon>Stramenopiles</taxon>
        <taxon>Oomycota</taxon>
        <taxon>Saprolegniomycetes</taxon>
        <taxon>Saprolegniales</taxon>
        <taxon>Verrucalvaceae</taxon>
        <taxon>Aphanomyces</taxon>
    </lineage>
</organism>
<evidence type="ECO:0000256" key="1">
    <source>
        <dbReference type="PROSITE-ProRule" id="PRU00117"/>
    </source>
</evidence>
<feature type="compositionally biased region" description="Polar residues" evidence="2">
    <location>
        <begin position="2471"/>
        <end position="2480"/>
    </location>
</feature>
<feature type="region of interest" description="Disordered" evidence="2">
    <location>
        <begin position="1919"/>
        <end position="1942"/>
    </location>
</feature>
<evidence type="ECO:0000256" key="2">
    <source>
        <dbReference type="SAM" id="MobiDB-lite"/>
    </source>
</evidence>
<feature type="compositionally biased region" description="Low complexity" evidence="2">
    <location>
        <begin position="2322"/>
        <end position="2338"/>
    </location>
</feature>
<feature type="compositionally biased region" description="Basic and acidic residues" evidence="2">
    <location>
        <begin position="1149"/>
        <end position="1170"/>
    </location>
</feature>
<dbReference type="InterPro" id="IPR036612">
    <property type="entry name" value="KH_dom_type_1_sf"/>
</dbReference>
<accession>A0A485KM97</accession>
<feature type="region of interest" description="Disordered" evidence="2">
    <location>
        <begin position="2291"/>
        <end position="2513"/>
    </location>
</feature>
<feature type="compositionally biased region" description="Polar residues" evidence="2">
    <location>
        <begin position="1127"/>
        <end position="1145"/>
    </location>
</feature>
<name>A0A485KM97_9STRA</name>
<dbReference type="EMBL" id="CAADRA010005149">
    <property type="protein sequence ID" value="VFT86034.1"/>
    <property type="molecule type" value="Genomic_DNA"/>
</dbReference>
<feature type="domain" description="K Homology" evidence="3">
    <location>
        <begin position="2929"/>
        <end position="2999"/>
    </location>
</feature>
<dbReference type="InterPro" id="IPR004087">
    <property type="entry name" value="KH_dom"/>
</dbReference>
<proteinExistence type="predicted"/>
<feature type="compositionally biased region" description="Polar residues" evidence="2">
    <location>
        <begin position="2748"/>
        <end position="2765"/>
    </location>
</feature>
<dbReference type="SMART" id="SM00322">
    <property type="entry name" value="KH"/>
    <property type="match status" value="2"/>
</dbReference>
<dbReference type="PANTHER" id="PTHR48125:SF12">
    <property type="entry name" value="AT HOOK TRANSCRIPTION FACTOR FAMILY-RELATED"/>
    <property type="match status" value="1"/>
</dbReference>
<feature type="compositionally biased region" description="Polar residues" evidence="2">
    <location>
        <begin position="2634"/>
        <end position="2648"/>
    </location>
</feature>
<feature type="compositionally biased region" description="Basic and acidic residues" evidence="2">
    <location>
        <begin position="274"/>
        <end position="288"/>
    </location>
</feature>
<feature type="compositionally biased region" description="Polar residues" evidence="2">
    <location>
        <begin position="2382"/>
        <end position="2403"/>
    </location>
</feature>
<feature type="compositionally biased region" description="Basic and acidic residues" evidence="2">
    <location>
        <begin position="304"/>
        <end position="317"/>
    </location>
</feature>
<feature type="compositionally biased region" description="Polar residues" evidence="2">
    <location>
        <begin position="2720"/>
        <end position="2740"/>
    </location>
</feature>
<feature type="compositionally biased region" description="Polar residues" evidence="2">
    <location>
        <begin position="739"/>
        <end position="750"/>
    </location>
</feature>
<feature type="compositionally biased region" description="Pro residues" evidence="2">
    <location>
        <begin position="571"/>
        <end position="587"/>
    </location>
</feature>
<feature type="compositionally biased region" description="Polar residues" evidence="2">
    <location>
        <begin position="820"/>
        <end position="830"/>
    </location>
</feature>
<feature type="region of interest" description="Disordered" evidence="2">
    <location>
        <begin position="1258"/>
        <end position="1294"/>
    </location>
</feature>
<keyword evidence="6" id="KW-1185">Reference proteome</keyword>
<feature type="compositionally biased region" description="Low complexity" evidence="2">
    <location>
        <begin position="907"/>
        <end position="918"/>
    </location>
</feature>
<feature type="compositionally biased region" description="Polar residues" evidence="2">
    <location>
        <begin position="592"/>
        <end position="601"/>
    </location>
</feature>
<feature type="compositionally biased region" description="Basic and acidic residues" evidence="2">
    <location>
        <begin position="793"/>
        <end position="807"/>
    </location>
</feature>
<dbReference type="SUPFAM" id="SSF54791">
    <property type="entry name" value="Eukaryotic type KH-domain (KH-domain type I)"/>
    <property type="match status" value="2"/>
</dbReference>
<feature type="compositionally biased region" description="Pro residues" evidence="2">
    <location>
        <begin position="366"/>
        <end position="381"/>
    </location>
</feature>
<evidence type="ECO:0000259" key="3">
    <source>
        <dbReference type="SMART" id="SM00322"/>
    </source>
</evidence>
<feature type="compositionally biased region" description="Low complexity" evidence="2">
    <location>
        <begin position="636"/>
        <end position="650"/>
    </location>
</feature>
<dbReference type="PANTHER" id="PTHR48125">
    <property type="entry name" value="LP07818P1"/>
    <property type="match status" value="1"/>
</dbReference>
<evidence type="ECO:0000313" key="4">
    <source>
        <dbReference type="EMBL" id="KAF0700337.1"/>
    </source>
</evidence>
<feature type="region of interest" description="Disordered" evidence="2">
    <location>
        <begin position="1471"/>
        <end position="1510"/>
    </location>
</feature>
<feature type="compositionally biased region" description="Low complexity" evidence="2">
    <location>
        <begin position="1922"/>
        <end position="1940"/>
    </location>
</feature>
<feature type="compositionally biased region" description="Polar residues" evidence="2">
    <location>
        <begin position="2351"/>
        <end position="2363"/>
    </location>
</feature>
<feature type="region of interest" description="Disordered" evidence="2">
    <location>
        <begin position="1564"/>
        <end position="1594"/>
    </location>
</feature>
<feature type="region of interest" description="Disordered" evidence="2">
    <location>
        <begin position="2601"/>
        <end position="2649"/>
    </location>
</feature>
<feature type="compositionally biased region" description="Polar residues" evidence="2">
    <location>
        <begin position="662"/>
        <end position="672"/>
    </location>
</feature>
<feature type="compositionally biased region" description="Polar residues" evidence="2">
    <location>
        <begin position="880"/>
        <end position="890"/>
    </location>
</feature>
<feature type="compositionally biased region" description="Polar residues" evidence="2">
    <location>
        <begin position="1736"/>
        <end position="1749"/>
    </location>
</feature>
<feature type="compositionally biased region" description="Low complexity" evidence="2">
    <location>
        <begin position="960"/>
        <end position="972"/>
    </location>
</feature>
<feature type="compositionally biased region" description="Polar residues" evidence="2">
    <location>
        <begin position="715"/>
        <end position="732"/>
    </location>
</feature>
<dbReference type="Proteomes" id="UP000332933">
    <property type="component" value="Unassembled WGS sequence"/>
</dbReference>
<feature type="compositionally biased region" description="Polar residues" evidence="2">
    <location>
        <begin position="2815"/>
        <end position="2830"/>
    </location>
</feature>
<feature type="compositionally biased region" description="Polar residues" evidence="2">
    <location>
        <begin position="2296"/>
        <end position="2307"/>
    </location>
</feature>
<dbReference type="GO" id="GO:0003723">
    <property type="term" value="F:RNA binding"/>
    <property type="evidence" value="ECO:0007669"/>
    <property type="project" value="UniProtKB-UniRule"/>
</dbReference>
<feature type="compositionally biased region" description="Pro residues" evidence="2">
    <location>
        <begin position="261"/>
        <end position="273"/>
    </location>
</feature>
<feature type="compositionally biased region" description="Polar residues" evidence="2">
    <location>
        <begin position="1501"/>
        <end position="1510"/>
    </location>
</feature>
<feature type="compositionally biased region" description="Polar residues" evidence="2">
    <location>
        <begin position="2525"/>
        <end position="2538"/>
    </location>
</feature>
<keyword evidence="1" id="KW-0694">RNA-binding</keyword>
<feature type="domain" description="K Homology" evidence="3">
    <location>
        <begin position="5"/>
        <end position="77"/>
    </location>
</feature>
<feature type="compositionally biased region" description="Basic and acidic residues" evidence="2">
    <location>
        <begin position="337"/>
        <end position="354"/>
    </location>
</feature>
<feature type="compositionally biased region" description="Basic and acidic residues" evidence="2">
    <location>
        <begin position="514"/>
        <end position="526"/>
    </location>
</feature>
<dbReference type="PROSITE" id="PS50084">
    <property type="entry name" value="KH_TYPE_1"/>
    <property type="match status" value="1"/>
</dbReference>
<feature type="region of interest" description="Disordered" evidence="2">
    <location>
        <begin position="2847"/>
        <end position="2888"/>
    </location>
</feature>
<evidence type="ECO:0000313" key="6">
    <source>
        <dbReference type="Proteomes" id="UP000332933"/>
    </source>
</evidence>
<feature type="compositionally biased region" description="Low complexity" evidence="2">
    <location>
        <begin position="2608"/>
        <end position="2624"/>
    </location>
</feature>
<dbReference type="OrthoDB" id="246313at2759"/>
<feature type="compositionally biased region" description="Low complexity" evidence="2">
    <location>
        <begin position="1171"/>
        <end position="1183"/>
    </location>
</feature>
<feature type="compositionally biased region" description="Low complexity" evidence="2">
    <location>
        <begin position="1581"/>
        <end position="1594"/>
    </location>
</feature>
<feature type="compositionally biased region" description="Low complexity" evidence="2">
    <location>
        <begin position="933"/>
        <end position="948"/>
    </location>
</feature>
<feature type="region of interest" description="Disordered" evidence="2">
    <location>
        <begin position="2525"/>
        <end position="2548"/>
    </location>
</feature>
<gene>
    <name evidence="5" type="primary">Aste57867_9150</name>
    <name evidence="4" type="ORF">As57867_009114</name>
    <name evidence="5" type="ORF">ASTE57867_9150</name>
</gene>
<reference evidence="4" key="2">
    <citation type="submission" date="2019-06" db="EMBL/GenBank/DDBJ databases">
        <title>Genomics analysis of Aphanomyces spp. identifies a new class of oomycete effector associated with host adaptation.</title>
        <authorList>
            <person name="Gaulin E."/>
        </authorList>
    </citation>
    <scope>NUCLEOTIDE SEQUENCE</scope>
    <source>
        <strain evidence="4">CBS 578.67</strain>
    </source>
</reference>
<protein>
    <submittedName>
        <fullName evidence="5">Aste57867_9150 protein</fullName>
    </submittedName>
</protein>
<feature type="compositionally biased region" description="Polar residues" evidence="2">
    <location>
        <begin position="2447"/>
        <end position="2461"/>
    </location>
</feature>
<feature type="region of interest" description="Disordered" evidence="2">
    <location>
        <begin position="1736"/>
        <end position="1785"/>
    </location>
</feature>
<dbReference type="EMBL" id="VJMH01005128">
    <property type="protein sequence ID" value="KAF0700337.1"/>
    <property type="molecule type" value="Genomic_DNA"/>
</dbReference>
<feature type="region of interest" description="Disordered" evidence="2">
    <location>
        <begin position="2703"/>
        <end position="2765"/>
    </location>
</feature>
<reference evidence="5 6" key="1">
    <citation type="submission" date="2019-03" db="EMBL/GenBank/DDBJ databases">
        <authorList>
            <person name="Gaulin E."/>
            <person name="Dumas B."/>
        </authorList>
    </citation>
    <scope>NUCLEOTIDE SEQUENCE [LARGE SCALE GENOMIC DNA]</scope>
    <source>
        <strain evidence="5">CBS 568.67</strain>
    </source>
</reference>
<feature type="region of interest" description="Disordered" evidence="2">
    <location>
        <begin position="1092"/>
        <end position="1236"/>
    </location>
</feature>
<feature type="region of interest" description="Disordered" evidence="2">
    <location>
        <begin position="256"/>
        <end position="1077"/>
    </location>
</feature>
<evidence type="ECO:0000313" key="5">
    <source>
        <dbReference type="EMBL" id="VFT86034.1"/>
    </source>
</evidence>
<feature type="compositionally biased region" description="Polar residues" evidence="2">
    <location>
        <begin position="2499"/>
        <end position="2513"/>
    </location>
</feature>
<sequence length="3004" mass="321029">MDMNKFVYVHIIVPVNTVELLKGPNWTTFHRLARRAAVNMVFRPPTDSPGEADRILVISGPLMNIHRAILDIMVEIETHTQCNEIPPNLTPLKRTAKRSICRIPSTYATDFLARGEEWRHIAGETGVRFKVTPVEDMGLGSKCREITIHGPDAKVRAGIDRVRVDLDAFYTRPVADRLDETTLKLIVPLPAMKFLPPPKLSGLMHTERVVIKTIPIDDLGECVVSITGTESRILRTHTEITRILSLFNVVMEYKEPAKNVPEPPAVVPAPPPRTENRDVRRLSPDPEGRRRRPTRGGDDDDDADRGTRRESTDNRRRDPAHHRQPVHAIDGGWSNEPEPKRSRHNAWDDGEPPHRQPPASRRRDAPGPPPPAWQPAVPPPLRNMDMDERTQPVVAPRLVDPRGVKNVSPVDPRMRMQQPAASTGGPRAAPVPIADTRARHDIENPRGSPQSHPPVVKPYDWHERHDPPISATPKPSDPRMLPTENAKTAPSKPADPRSRAAVQSTTETLVAKPVDPRARIPVDPRRVSIQTPQYEPKGAADIKIGNATKPIDSRVAISLAHIVSKPRDPRTPPPLTTETSPPTPPMDPRVQPTPSDATTLPQPIAQPVSAKPMDPRARNEPANENPAVGAKPVDPLASLRSESSTASSTEPCFRIQLPTWATEISSTPSTGPINLPGSSAAPPPDAAKPVDPRRVQAPPPTNAIITLPPCDAASRTASSVPSLSDDTMTPNQPVDPRSRNSSPSHATDSPTAVKPVDPRMRANLMPSVPHDRQAKPPVDPRAADDSTPGTTPKPRDPRQRAQSKDEPSLPTTLDVGQVLQAPSHQSTSPEMSKPTDPRARTTQPPPPMTTEPPIASVQEQPSTASPSVSVPPKPVDPRSRLQTPLKTTPESLAKAVPMDPRLRGQHSSAGSTPSSAPTNGSTPVAPRERHAVTHPPTTTEHLPTAPAAMPTDPRARVQGSSNTPPCSSSSKPIDPRARAQPPVSTPMDSQPSERSLHVQEPTINSSGLGTSKPVDPRTAQAPRALIDSAALTLPRTAPADPRVAQVNPAANNPVVAKPLDPRAVRRGGSISTANNASKSVDIGADAGAPLVTVAAKPPRDPRLTALPPNLARHAASPDPISAGGTPVDSQASHTSGTPKETSPSNGKAKRADAQNKERSSAALLEIKKEIAAATKGGTTHTTTSRACPIEIVSSPDDDDGASSDDSSPVLMFVPSPKNLPEPIDLSLDDSDTDTVPTRASKMKLPVKTEAVTFDFTQDDDGAARPTKRERTMSTIKRPPMDPRTHTAKQPSASSDAAILTETSTVESAVVLSASVESAQAVPSLASSPKRDRIDFRAKVKAWYARVRPEKSVSTVEALLTKYSGREDVLYDNLVVSENLEIGPAPASSLIGTNGHVEDERGGVDSTHRDAPTKTALSSETTVDYRAKVVAHYTKYVPEKLGTVDALLLRHKGKEDELLKTLKMMECPSGATPVTTAHVPPLVQPPRSSAAADDATVEARPTTASASEPVAAQSTPGVVDYRAEITAHYATYFPEKLAIIDTILLKHKGNEDRLLKTLKLMEQTLGSTPGKSKTPDTAVVGTSTSQLSTPSTSLSAPVGSVDVRAEVVAHYKKYLPEKFDTVDAVLLKNKGKDDALLKTLKLMERSIGPPTTAASQAHVISRSTTAVSHGIISTAPESSASTLTVAAAGVDCRAEVVAHYTKYLPEKLGSVDALLLKHKGKEEELLRALKLMEGSGISTTASNPPSSTVQPFRPVAKVSHETEDASQGSLAPEPPAARSTPIQNDSTANVDYRAEITAHYAKYFPEKLETVAAVLLKHKGKEDQLLKTLKLMERFHGAALTATPSGTTTAVPVAASDTQTPTFPAKSIDESGNVDYRSEILAHYKIYLPEKIGTVDSVLLKHKGKEAELLKTLKLMERPDGLSSFSPTPPTTTLRSSPVSSNPATTEAAVGYFETQNAAPGPVDYQAEVTAHYAKFLPEKLATVDALLTKHKGKEEALRKTLRLMECATSASSPTRLVAPHDSSLPHVAPASTVAPLVQAACEDYRAQVVAHYTKYSPDKLGTVDALLLKHKGKEAALLETLKLLEQSSNGSLPATANSSTPLPQLVVPSTSIATPADTTAFSPTDVTSASQGATASASEMTTMDYRAKVLEHFAKYAPEKLKTIDDVMRKHKFKEAELLKTLQYVEVCYNATSTASRVEAKPKPKAVPTAVVVPSSTDIPPTTTRLVVTTTTNSPTILTADEYHRAKIKEHYSMYCPERLDQVDTILEEYMGKEKKLLAELKALQAKYPGAAPSLSKPNVPSPSASALTDHPALAGNNISNASPASASTPRAGPSPDVSLPPPPPQVSPLTNVNRVQPTSGKSTPVDPRLKNRKMQPFLAQEQESVAVPSSETTMNVPSSAPISNRRPPADPRVKAQPQVTMSNPVIPSIDPSTPEPANAQRFHSQDAVSSLNSAMSNTSVKPADPRVKTHSQATATSALTPAMANSIASSAPVDRSQSKPSTPRVKTQTHSALSTLNAVVPTDAVSSVPISRPQSNPADPRVKKPRPMTTNHVPALSTKMELPHSAIAFTTNVPTSRSNALASTRSVEVAIKQEFIHERNTQAKPNAALTSATAPSPTPSATHAPPPIATPVSLPSSPGEPSQTTNMPVVKPTVAPKAVLEAVLVQPTKYSTKRQVIYSRPTPASGTNMTATAAVTASTSVTISPTHGKRSKWDVSPPAKSNNCASSSTVALSQTKNPTYTPPWSLPKSTGLNTNKATGASSSGWHSRVEAATTSFLTPPVAPTTAVSQRASANFQRPPVFNSTSAPAKLPSLKKSTSESTVVGSFNTPSISASSAHLALMRRSASSSQIADTSERSLVVQRPQSRRLDANPYGYSTSPRHKRPHDGGYNDTVLVSKRHRATPSGAHSVQIIHQMNPPAPEPTRPEELQTQVEIRVTAAMAQQVLGPGGLGLLEISRLTNTILRLESNPHDTNGIKIVMLGDLESVMMAQQEIMHRGRPIPRL</sequence>
<feature type="region of interest" description="Disordered" evidence="2">
    <location>
        <begin position="2799"/>
        <end position="2830"/>
    </location>
</feature>